<keyword evidence="1" id="KW-1133">Transmembrane helix</keyword>
<feature type="transmembrane region" description="Helical" evidence="1">
    <location>
        <begin position="461"/>
        <end position="484"/>
    </location>
</feature>
<feature type="transmembrane region" description="Helical" evidence="1">
    <location>
        <begin position="276"/>
        <end position="293"/>
    </location>
</feature>
<name>A0A160MYM3_9GAMM</name>
<dbReference type="STRING" id="445710.ATSB10_09160"/>
<evidence type="ECO:0000256" key="1">
    <source>
        <dbReference type="SAM" id="Phobius"/>
    </source>
</evidence>
<accession>A0A160MYM3</accession>
<evidence type="ECO:0000313" key="4">
    <source>
        <dbReference type="Proteomes" id="UP000077255"/>
    </source>
</evidence>
<reference evidence="3 4" key="1">
    <citation type="submission" date="2016-02" db="EMBL/GenBank/DDBJ databases">
        <title>Complete genome sequencing and analysis of ATSB10, Dyella thiooxydans isolated from rhizosphere soil of sunflower (Helianthus annuus L.).</title>
        <authorList>
            <person name="Lee Y."/>
            <person name="Hwangbo K."/>
            <person name="Chung H."/>
            <person name="Yoo J."/>
            <person name="Kim K.Y."/>
            <person name="Sa T.M."/>
            <person name="Um Y."/>
            <person name="Madhaiyan M."/>
        </authorList>
    </citation>
    <scope>NUCLEOTIDE SEQUENCE [LARGE SCALE GENOMIC DNA]</scope>
    <source>
        <strain evidence="3 4">ATSB10</strain>
    </source>
</reference>
<feature type="transmembrane region" description="Helical" evidence="1">
    <location>
        <begin position="323"/>
        <end position="340"/>
    </location>
</feature>
<gene>
    <name evidence="3" type="ORF">ATSB10_09160</name>
</gene>
<dbReference type="InterPro" id="IPR003675">
    <property type="entry name" value="Rce1/LyrA-like_dom"/>
</dbReference>
<dbReference type="KEGG" id="dtx:ATSB10_09160"/>
<dbReference type="Proteomes" id="UP000077255">
    <property type="component" value="Chromosome"/>
</dbReference>
<keyword evidence="1" id="KW-0472">Membrane</keyword>
<dbReference type="EMBL" id="CP014841">
    <property type="protein sequence ID" value="AND68370.1"/>
    <property type="molecule type" value="Genomic_DNA"/>
</dbReference>
<dbReference type="GO" id="GO:0004175">
    <property type="term" value="F:endopeptidase activity"/>
    <property type="evidence" value="ECO:0007669"/>
    <property type="project" value="UniProtKB-ARBA"/>
</dbReference>
<feature type="transmembrane region" description="Helical" evidence="1">
    <location>
        <begin position="390"/>
        <end position="409"/>
    </location>
</feature>
<organism evidence="3 4">
    <name type="scientific">Dyella thiooxydans</name>
    <dbReference type="NCBI Taxonomy" id="445710"/>
    <lineage>
        <taxon>Bacteria</taxon>
        <taxon>Pseudomonadati</taxon>
        <taxon>Pseudomonadota</taxon>
        <taxon>Gammaproteobacteria</taxon>
        <taxon>Lysobacterales</taxon>
        <taxon>Rhodanobacteraceae</taxon>
        <taxon>Dyella</taxon>
    </lineage>
</organism>
<feature type="transmembrane region" description="Helical" evidence="1">
    <location>
        <begin position="421"/>
        <end position="441"/>
    </location>
</feature>
<keyword evidence="1" id="KW-0812">Transmembrane</keyword>
<feature type="transmembrane region" description="Helical" evidence="1">
    <location>
        <begin position="361"/>
        <end position="378"/>
    </location>
</feature>
<evidence type="ECO:0000313" key="3">
    <source>
        <dbReference type="EMBL" id="AND68370.1"/>
    </source>
</evidence>
<feature type="domain" description="CAAX prenyl protease 2/Lysostaphin resistance protein A-like" evidence="2">
    <location>
        <begin position="402"/>
        <end position="471"/>
    </location>
</feature>
<proteinExistence type="predicted"/>
<dbReference type="Pfam" id="PF02517">
    <property type="entry name" value="Rce1-like"/>
    <property type="match status" value="1"/>
</dbReference>
<feature type="transmembrane region" description="Helical" evidence="1">
    <location>
        <begin position="300"/>
        <end position="317"/>
    </location>
</feature>
<dbReference type="AlphaFoldDB" id="A0A160MYM3"/>
<protein>
    <recommendedName>
        <fullName evidence="2">CAAX prenyl protease 2/Lysostaphin resistance protein A-like domain-containing protein</fullName>
    </recommendedName>
</protein>
<dbReference type="PATRIC" id="fig|445710.3.peg.913"/>
<evidence type="ECO:0000259" key="2">
    <source>
        <dbReference type="Pfam" id="PF02517"/>
    </source>
</evidence>
<sequence length="495" mass="53613">MHPGRSRYARTAGLLASVIALLLAFGLLAAELTAIHLANDAGRVLQTLQRGEPRWQWRPRVPRDLIAGRIFGDGDARRTSDGLEIISRGKDPFELGLPIAQRLDLAHWPVLAVDSEGSATARVSIVWGDGHGTACLTPAQAWQIGAPLRIDLRRQTGRDPAGRPCPLPLSASMLRLRVDAPPGTSWILRHVALEAADPATDEWTPPAFPSPSLPSPTAQLAALTGQTASPLIWLPVNASAEELLTWRDEAVRRQAGAIVVRADLPPRTPRPGLPGWLTWLACGTYAAALLHLAWRPRGDLIALAAALAGPLWLLAGLQWGGRASWPAAAAFASALAFAAWSTRDKGLRQWCWLGRWKSAMWWAPLLLVPVAVAVGQLWGHPMEPVKPGRAVIYLGWAGMQQWLLLGFALPRLERILRSGPWAVLVVAALFALMHTPNGMLMQLCLLSELFWAACFLRNRSLLPVAIAHAASALIVGAMLVGPMLRSLEVSARFFS</sequence>
<keyword evidence="4" id="KW-1185">Reference proteome</keyword>
<dbReference type="GO" id="GO:0080120">
    <property type="term" value="P:CAAX-box protein maturation"/>
    <property type="evidence" value="ECO:0007669"/>
    <property type="project" value="UniProtKB-ARBA"/>
</dbReference>